<dbReference type="PANTHER" id="PTHR31713">
    <property type="entry name" value="OS02G0177800 PROTEIN"/>
    <property type="match status" value="1"/>
</dbReference>
<feature type="compositionally biased region" description="Pro residues" evidence="1">
    <location>
        <begin position="498"/>
        <end position="507"/>
    </location>
</feature>
<sequence>MAASGDLGVRVPPDLHAAPPRTLEEYTRARILQFAQAFAARLNPTVAPSVVQQAALDCLQALPPPDYSGVALEHRDLQLVFRHDCLSLGCLDAQCVLCEHNPHRRCSVNFSPKYLVNDILKAKCEAPIRVELIDRATGQPVSEDLPDVVLEMCVLDGNAYDTKVVEAGEEREEDLEAAALLLNNKAQALLQAGPAATHNANSKVQMTLSKGVAVLPDLHISDSSEAMLSGRKPPFRLLVKAVHLRGAHINIRHAVSEGFVVATRRTRTAGKVEIPNVDDHISKLEHMGKETVKKLSDIRGSAQAAGMDINVPDNTINKVGEFRRLALLAEADGHLRQKLQQVLKLSKEKWDEARDHAMRAVVADNRMRIWYADKSNMDVGLLFTCRLGDVDLDRPVGLLTKKAQEGAQTTMEATLMAQQTPAQREQVRQLQPQAVAAWWQQGHPGWAIYPVDSEQFLATGTLDSAALPMPTEPLLGPMLGGVPSFAQPNSSDGGNVSSPPPAMPAGLPGAPPLPAAAAAAAAAAFNPAMASAFMGAAGGLPSEALLRVMSPFLHGAGGGVPPQLAGLAGTAALPQRLPPGLPSLPNAANASGGGGRDGSPRDAAGTSAFADAAQLPTNGSGGTPGAATPFAAAGGGMPPPPPVAGRAPEPAGSAAGGPGGGPSAALSLAGLSGLFGGDLSRLPQLAGLANFPSIPPGMMSGDLEQLLMTQGSLPDGAASLFAPGRAPSFNIGKLESLNLPDEALAAAMLQMERAGMTAGASLPAPRQAQQGAAPAVRPQGEGQQAGQQQQQQQQQAGGGEERQQGRQPSQGKDAATANNNASAARANGSQEGEGQRLTPAKRKA</sequence>
<feature type="compositionally biased region" description="Low complexity" evidence="1">
    <location>
        <begin position="644"/>
        <end position="653"/>
    </location>
</feature>
<dbReference type="EMBL" id="LHPG02000003">
    <property type="protein sequence ID" value="PRW60011.1"/>
    <property type="molecule type" value="Genomic_DNA"/>
</dbReference>
<dbReference type="Pfam" id="PF07887">
    <property type="entry name" value="Calmodulin_bind"/>
    <property type="match status" value="1"/>
</dbReference>
<feature type="compositionally biased region" description="Low complexity" evidence="1">
    <location>
        <begin position="763"/>
        <end position="795"/>
    </location>
</feature>
<dbReference type="InterPro" id="IPR012416">
    <property type="entry name" value="CBP60"/>
</dbReference>
<organism evidence="3 4">
    <name type="scientific">Chlorella sorokiniana</name>
    <name type="common">Freshwater green alga</name>
    <dbReference type="NCBI Taxonomy" id="3076"/>
    <lineage>
        <taxon>Eukaryota</taxon>
        <taxon>Viridiplantae</taxon>
        <taxon>Chlorophyta</taxon>
        <taxon>core chlorophytes</taxon>
        <taxon>Trebouxiophyceae</taxon>
        <taxon>Chlorellales</taxon>
        <taxon>Chlorellaceae</taxon>
        <taxon>Chlorella clade</taxon>
        <taxon>Chlorella</taxon>
    </lineage>
</organism>
<feature type="domain" description="Calmodulin binding protein-like N-terminal" evidence="2">
    <location>
        <begin position="121"/>
        <end position="261"/>
    </location>
</feature>
<protein>
    <recommendedName>
        <fullName evidence="2">Calmodulin binding protein-like N-terminal domain-containing protein</fullName>
    </recommendedName>
</protein>
<evidence type="ECO:0000313" key="3">
    <source>
        <dbReference type="EMBL" id="PRW60011.1"/>
    </source>
</evidence>
<evidence type="ECO:0000259" key="2">
    <source>
        <dbReference type="Pfam" id="PF07887"/>
    </source>
</evidence>
<feature type="compositionally biased region" description="Low complexity" evidence="1">
    <location>
        <begin position="601"/>
        <end position="618"/>
    </location>
</feature>
<accession>A0A2P6U125</accession>
<dbReference type="PANTHER" id="PTHR31713:SF96">
    <property type="entry name" value="OS02G0562300 PROTEIN"/>
    <property type="match status" value="1"/>
</dbReference>
<evidence type="ECO:0000313" key="4">
    <source>
        <dbReference type="Proteomes" id="UP000239899"/>
    </source>
</evidence>
<dbReference type="AlphaFoldDB" id="A0A2P6U125"/>
<dbReference type="InterPro" id="IPR046831">
    <property type="entry name" value="Calmodulin_bind_N"/>
</dbReference>
<dbReference type="GO" id="GO:0080142">
    <property type="term" value="P:regulation of salicylic acid biosynthetic process"/>
    <property type="evidence" value="ECO:0007669"/>
    <property type="project" value="TreeGrafter"/>
</dbReference>
<evidence type="ECO:0000256" key="1">
    <source>
        <dbReference type="SAM" id="MobiDB-lite"/>
    </source>
</evidence>
<reference evidence="3 4" key="1">
    <citation type="journal article" date="2018" name="Plant J.">
        <title>Genome sequences of Chlorella sorokiniana UTEX 1602 and Micractinium conductrix SAG 241.80: implications to maltose excretion by a green alga.</title>
        <authorList>
            <person name="Arriola M.B."/>
            <person name="Velmurugan N."/>
            <person name="Zhang Y."/>
            <person name="Plunkett M.H."/>
            <person name="Hondzo H."/>
            <person name="Barney B.M."/>
        </authorList>
    </citation>
    <scope>NUCLEOTIDE SEQUENCE [LARGE SCALE GENOMIC DNA]</scope>
    <source>
        <strain evidence="4">UTEX 1602</strain>
    </source>
</reference>
<name>A0A2P6U125_CHLSO</name>
<feature type="region of interest" description="Disordered" evidence="1">
    <location>
        <begin position="485"/>
        <end position="507"/>
    </location>
</feature>
<dbReference type="Proteomes" id="UP000239899">
    <property type="component" value="Unassembled WGS sequence"/>
</dbReference>
<dbReference type="GO" id="GO:0043565">
    <property type="term" value="F:sequence-specific DNA binding"/>
    <property type="evidence" value="ECO:0007669"/>
    <property type="project" value="TreeGrafter"/>
</dbReference>
<dbReference type="GO" id="GO:0003700">
    <property type="term" value="F:DNA-binding transcription factor activity"/>
    <property type="evidence" value="ECO:0007669"/>
    <property type="project" value="TreeGrafter"/>
</dbReference>
<gene>
    <name evidence="3" type="ORF">C2E21_1691</name>
</gene>
<dbReference type="GO" id="GO:0005634">
    <property type="term" value="C:nucleus"/>
    <property type="evidence" value="ECO:0007669"/>
    <property type="project" value="TreeGrafter"/>
</dbReference>
<dbReference type="GO" id="GO:0005516">
    <property type="term" value="F:calmodulin binding"/>
    <property type="evidence" value="ECO:0007669"/>
    <property type="project" value="InterPro"/>
</dbReference>
<keyword evidence="4" id="KW-1185">Reference proteome</keyword>
<feature type="compositionally biased region" description="Polar residues" evidence="1">
    <location>
        <begin position="486"/>
        <end position="497"/>
    </location>
</feature>
<feature type="region of interest" description="Disordered" evidence="1">
    <location>
        <begin position="576"/>
        <end position="661"/>
    </location>
</feature>
<feature type="region of interest" description="Disordered" evidence="1">
    <location>
        <begin position="757"/>
        <end position="844"/>
    </location>
</feature>
<comment type="caution">
    <text evidence="3">The sequence shown here is derived from an EMBL/GenBank/DDBJ whole genome shotgun (WGS) entry which is preliminary data.</text>
</comment>
<feature type="compositionally biased region" description="Low complexity" evidence="1">
    <location>
        <begin position="814"/>
        <end position="827"/>
    </location>
</feature>
<proteinExistence type="predicted"/>
<dbReference type="OrthoDB" id="505967at2759"/>